<organism evidence="5 6">
    <name type="scientific">Pseudomonas capeferrum</name>
    <dbReference type="NCBI Taxonomy" id="1495066"/>
    <lineage>
        <taxon>Bacteria</taxon>
        <taxon>Pseudomonadati</taxon>
        <taxon>Pseudomonadota</taxon>
        <taxon>Gammaproteobacteria</taxon>
        <taxon>Pseudomonadales</taxon>
        <taxon>Pseudomonadaceae</taxon>
        <taxon>Pseudomonas</taxon>
    </lineage>
</organism>
<proteinExistence type="inferred from homology"/>
<reference evidence="5 6" key="1">
    <citation type="journal article" date="2020" name="Front. Microbiol.">
        <title>Toward Biorecycling: Isolation of a Soil Bacterium That Grows on a Polyurethane Oligomer and Monomer.</title>
        <authorList>
            <person name="Espinosa M.J.C."/>
            <person name="Blanco A.C."/>
            <person name="Schmidgall T."/>
            <person name="Atanasoff-Kardjalieff A.K."/>
            <person name="Kappelmeyer U."/>
            <person name="Tischler D."/>
            <person name="Pieper D.H."/>
            <person name="Heipieper H.J."/>
            <person name="Eberlein C."/>
        </authorList>
    </citation>
    <scope>NUCLEOTIDE SEQUENCE [LARGE SCALE GENOMIC DNA]</scope>
    <source>
        <strain evidence="5 6">TDA1</strain>
    </source>
</reference>
<evidence type="ECO:0000259" key="4">
    <source>
        <dbReference type="Pfam" id="PF01557"/>
    </source>
</evidence>
<dbReference type="PANTHER" id="PTHR30143">
    <property type="entry name" value="ACID HYDRATASE"/>
    <property type="match status" value="1"/>
</dbReference>
<dbReference type="InterPro" id="IPR036663">
    <property type="entry name" value="Fumarylacetoacetase_C_sf"/>
</dbReference>
<keyword evidence="6" id="KW-1185">Reference proteome</keyword>
<evidence type="ECO:0000313" key="6">
    <source>
        <dbReference type="Proteomes" id="UP001214301"/>
    </source>
</evidence>
<feature type="domain" description="Fumarylacetoacetase-like C-terminal" evidence="4">
    <location>
        <begin position="87"/>
        <end position="250"/>
    </location>
</feature>
<keyword evidence="2" id="KW-0058">Aromatic hydrocarbons catabolism</keyword>
<protein>
    <submittedName>
        <fullName evidence="5">Fumarylacetoacetate hydrolase family protein</fullName>
    </submittedName>
</protein>
<dbReference type="PANTHER" id="PTHR30143:SF0">
    <property type="entry name" value="2-KETO-4-PENTENOATE HYDRATASE"/>
    <property type="match status" value="1"/>
</dbReference>
<gene>
    <name evidence="5" type="ORF">PMC74_15085</name>
</gene>
<dbReference type="RefSeq" id="WP_047583142.1">
    <property type="nucleotide sequence ID" value="NZ_CP116669.1"/>
</dbReference>
<evidence type="ECO:0000256" key="3">
    <source>
        <dbReference type="ARBA" id="ARBA00023239"/>
    </source>
</evidence>
<keyword evidence="3" id="KW-0456">Lyase</keyword>
<evidence type="ECO:0000313" key="5">
    <source>
        <dbReference type="EMBL" id="WCH98102.1"/>
    </source>
</evidence>
<name>A0ABY7R303_9PSED</name>
<dbReference type="Gene3D" id="3.90.850.10">
    <property type="entry name" value="Fumarylacetoacetase-like, C-terminal domain"/>
    <property type="match status" value="1"/>
</dbReference>
<dbReference type="Proteomes" id="UP001214301">
    <property type="component" value="Chromosome"/>
</dbReference>
<dbReference type="InterPro" id="IPR050772">
    <property type="entry name" value="Hydratase-Decarb/MhpD_sf"/>
</dbReference>
<dbReference type="InterPro" id="IPR011234">
    <property type="entry name" value="Fumarylacetoacetase-like_C"/>
</dbReference>
<sequence>MTPSTFTPQPTADALLRAWRSGDLLQCLPAHLKPETLEQGYDAQDRLFSTVGGQRVGWKLGVGSPAAMHAGKLTRPLVGQLDAARCHPSGVRVPLPALTPVTVECEVAFVLDRDVHPEPGRAPTADDIRATCVTFEVVRSRFVDRKSVGWPSFVADNVGFEALVIGEHICSGIDDRLLTELAATAVVHLDGVPRARGLFGDAATDPMHSLAALYAHAAERGQVLRAGDIVSTGAMCEPFDLVGTGHHVAVKYFDKELLFSV</sequence>
<keyword evidence="5" id="KW-0378">Hydrolase</keyword>
<dbReference type="SUPFAM" id="SSF56529">
    <property type="entry name" value="FAH"/>
    <property type="match status" value="1"/>
</dbReference>
<dbReference type="EMBL" id="CP116669">
    <property type="protein sequence ID" value="WCH98102.1"/>
    <property type="molecule type" value="Genomic_DNA"/>
</dbReference>
<evidence type="ECO:0000256" key="2">
    <source>
        <dbReference type="ARBA" id="ARBA00022797"/>
    </source>
</evidence>
<dbReference type="GO" id="GO:0016787">
    <property type="term" value="F:hydrolase activity"/>
    <property type="evidence" value="ECO:0007669"/>
    <property type="project" value="UniProtKB-KW"/>
</dbReference>
<comment type="similarity">
    <text evidence="1">Belongs to the hydratase/decarboxylase family.</text>
</comment>
<dbReference type="Pfam" id="PF01557">
    <property type="entry name" value="FAA_hydrolase"/>
    <property type="match status" value="1"/>
</dbReference>
<evidence type="ECO:0000256" key="1">
    <source>
        <dbReference type="ARBA" id="ARBA00010715"/>
    </source>
</evidence>
<accession>A0ABY7R303</accession>